<name>A0ABD2LT01_9BILA</name>
<accession>A0ABD2LT01</accession>
<proteinExistence type="predicted"/>
<evidence type="ECO:0000256" key="1">
    <source>
        <dbReference type="SAM" id="SignalP"/>
    </source>
</evidence>
<sequence>MFAKIFQLEILFLILRLDYSKANAVTDSCTDVLDRLGKISKGALNVVKLAGPLGQLIHTGISVTLSEDSDELRAIKQLNEKITTKFDELAHKFDVMLNQMEFADIMEFYQDKVTTIIGLFEHQISKFLKSRSESSKEHIEEMCKDIRSSPLRLLMWLHGKVNLRACTLPNEIENKVYIKALALLGKMDDRLVEEAKNEFTKTEYNEWKSNFLYQLTELPYLDAIQHLVKIEKGLSDQGTLNFSLVYTVADLSQQLVQAIGSIVHKGLYLTHSRQKREKPFKCILKSISMAYARLRTPLLEISNMIIADVTKLDFIGTICSGILSKGNTLDFESDMVKYDQLSKGIAESMHSWLKAELDSAWPIIIVGYSIKELGKKAIEESDYERFAAQIRHSANERGNQSFLHQVVVGPAWERGRFFYEECERGECATIINKCGVNVVISRYNNREAGLFDRLKQSREWIEQNRSLIIEYFKKQLDMQGGNANLADITHGISVDSNFNFMVGHNHWRQMVILHNRKWFAQSCVIPVGFSGSKIMGMHAYDNGTEVFMTSSFSVANRYKLFLLI</sequence>
<comment type="caution">
    <text evidence="2">The sequence shown here is derived from an EMBL/GenBank/DDBJ whole genome shotgun (WGS) entry which is preliminary data.</text>
</comment>
<feature type="signal peptide" evidence="1">
    <location>
        <begin position="1"/>
        <end position="22"/>
    </location>
</feature>
<keyword evidence="3" id="KW-1185">Reference proteome</keyword>
<organism evidence="2 3">
    <name type="scientific">Heterodera trifolii</name>
    <dbReference type="NCBI Taxonomy" id="157864"/>
    <lineage>
        <taxon>Eukaryota</taxon>
        <taxon>Metazoa</taxon>
        <taxon>Ecdysozoa</taxon>
        <taxon>Nematoda</taxon>
        <taxon>Chromadorea</taxon>
        <taxon>Rhabditida</taxon>
        <taxon>Tylenchina</taxon>
        <taxon>Tylenchomorpha</taxon>
        <taxon>Tylenchoidea</taxon>
        <taxon>Heteroderidae</taxon>
        <taxon>Heteroderinae</taxon>
        <taxon>Heterodera</taxon>
    </lineage>
</organism>
<dbReference type="EMBL" id="JBICBT010000282">
    <property type="protein sequence ID" value="KAL3118365.1"/>
    <property type="molecule type" value="Genomic_DNA"/>
</dbReference>
<gene>
    <name evidence="2" type="ORF">niasHT_008392</name>
</gene>
<dbReference type="Proteomes" id="UP001620626">
    <property type="component" value="Unassembled WGS sequence"/>
</dbReference>
<evidence type="ECO:0000313" key="3">
    <source>
        <dbReference type="Proteomes" id="UP001620626"/>
    </source>
</evidence>
<protein>
    <submittedName>
        <fullName evidence="2">Uncharacterized protein</fullName>
    </submittedName>
</protein>
<reference evidence="2 3" key="1">
    <citation type="submission" date="2024-10" db="EMBL/GenBank/DDBJ databases">
        <authorList>
            <person name="Kim D."/>
        </authorList>
    </citation>
    <scope>NUCLEOTIDE SEQUENCE [LARGE SCALE GENOMIC DNA]</scope>
    <source>
        <strain evidence="2">BH-2024</strain>
    </source>
</reference>
<feature type="chain" id="PRO_5044862698" evidence="1">
    <location>
        <begin position="23"/>
        <end position="564"/>
    </location>
</feature>
<dbReference type="AlphaFoldDB" id="A0ABD2LT01"/>
<keyword evidence="1" id="KW-0732">Signal</keyword>
<evidence type="ECO:0000313" key="2">
    <source>
        <dbReference type="EMBL" id="KAL3118365.1"/>
    </source>
</evidence>